<keyword evidence="1" id="KW-0966">Cell projection</keyword>
<protein>
    <submittedName>
        <fullName evidence="1">Flagellar protein</fullName>
    </submittedName>
</protein>
<sequence length="133" mass="15369">MNIRNCRMCGHIFNYVAGPILCPHCREKMEAKFQEVKEYIRANPGVGIQDVAENCDVEPSQIQQWLREERLELTEGSAIYLQCEKCGAPIRSGRFCEKCKYEMSMDLQSVLPKKSVGTQTTRISRDGERMRYL</sequence>
<accession>A0A6L5YGQ8</accession>
<gene>
    <name evidence="1" type="ORF">FYJ59_03870</name>
</gene>
<name>A0A6L5YGQ8_9FIRM</name>
<proteinExistence type="predicted"/>
<keyword evidence="1" id="KW-0282">Flagellum</keyword>
<dbReference type="AlphaFoldDB" id="A0A6L5YGQ8"/>
<dbReference type="RefSeq" id="WP_118551782.1">
    <property type="nucleotide sequence ID" value="NZ_VUMU01000003.1"/>
</dbReference>
<dbReference type="Proteomes" id="UP000476055">
    <property type="component" value="Unassembled WGS sequence"/>
</dbReference>
<comment type="caution">
    <text evidence="1">The sequence shown here is derived from an EMBL/GenBank/DDBJ whole genome shotgun (WGS) entry which is preliminary data.</text>
</comment>
<keyword evidence="1" id="KW-0969">Cilium</keyword>
<evidence type="ECO:0000313" key="1">
    <source>
        <dbReference type="EMBL" id="MST57385.1"/>
    </source>
</evidence>
<reference evidence="1 2" key="1">
    <citation type="submission" date="2019-08" db="EMBL/GenBank/DDBJ databases">
        <title>In-depth cultivation of the pig gut microbiome towards novel bacterial diversity and tailored functional studies.</title>
        <authorList>
            <person name="Wylensek D."/>
            <person name="Hitch T.C.A."/>
            <person name="Clavel T."/>
        </authorList>
    </citation>
    <scope>NUCLEOTIDE SEQUENCE [LARGE SCALE GENOMIC DNA]</scope>
    <source>
        <strain evidence="1 2">WCA3-601-WT-6H</strain>
    </source>
</reference>
<dbReference type="SUPFAM" id="SSF57802">
    <property type="entry name" value="Rubredoxin-like"/>
    <property type="match status" value="1"/>
</dbReference>
<organism evidence="1 2">
    <name type="scientific">Waltera intestinalis</name>
    <dbReference type="NCBI Taxonomy" id="2606635"/>
    <lineage>
        <taxon>Bacteria</taxon>
        <taxon>Bacillati</taxon>
        <taxon>Bacillota</taxon>
        <taxon>Clostridia</taxon>
        <taxon>Lachnospirales</taxon>
        <taxon>Lachnospiraceae</taxon>
        <taxon>Waltera</taxon>
    </lineage>
</organism>
<dbReference type="EMBL" id="VUMU01000003">
    <property type="protein sequence ID" value="MST57385.1"/>
    <property type="molecule type" value="Genomic_DNA"/>
</dbReference>
<evidence type="ECO:0000313" key="2">
    <source>
        <dbReference type="Proteomes" id="UP000476055"/>
    </source>
</evidence>
<keyword evidence="2" id="KW-1185">Reference proteome</keyword>